<evidence type="ECO:0000256" key="6">
    <source>
        <dbReference type="ARBA" id="ARBA00023134"/>
    </source>
</evidence>
<protein>
    <recommendedName>
        <fullName evidence="1">sulfate adenylyltransferase</fullName>
        <ecNumber evidence="1">2.7.7.4</ecNumber>
    </recommendedName>
</protein>
<dbReference type="GO" id="GO:0004781">
    <property type="term" value="F:sulfate adenylyltransferase (ATP) activity"/>
    <property type="evidence" value="ECO:0007669"/>
    <property type="project" value="UniProtKB-EC"/>
</dbReference>
<dbReference type="NCBIfam" id="TIGR00231">
    <property type="entry name" value="small_GTP"/>
    <property type="match status" value="1"/>
</dbReference>
<dbReference type="CDD" id="cd04095">
    <property type="entry name" value="CysN_NoDQ_III"/>
    <property type="match status" value="1"/>
</dbReference>
<dbReference type="InterPro" id="IPR054696">
    <property type="entry name" value="GTP-eEF1A_C"/>
</dbReference>
<dbReference type="InterPro" id="IPR044139">
    <property type="entry name" value="CysN_NoDQ_III"/>
</dbReference>
<dbReference type="InterPro" id="IPR041757">
    <property type="entry name" value="CysN_GTP-bd"/>
</dbReference>
<dbReference type="KEGG" id="bhb:M9394_02425"/>
<evidence type="ECO:0000256" key="5">
    <source>
        <dbReference type="ARBA" id="ARBA00022840"/>
    </source>
</evidence>
<evidence type="ECO:0000256" key="1">
    <source>
        <dbReference type="ARBA" id="ARBA00012391"/>
    </source>
</evidence>
<dbReference type="PANTHER" id="PTHR23115">
    <property type="entry name" value="TRANSLATION FACTOR"/>
    <property type="match status" value="1"/>
</dbReference>
<dbReference type="EMBL" id="CP097751">
    <property type="protein sequence ID" value="URJ27403.1"/>
    <property type="molecule type" value="Genomic_DNA"/>
</dbReference>
<sequence length="476" mass="54417">MISTIEQEIINHGGIENYLYAQQHKMLLRFLTCGSVDDGKSTLIGRLLHDSYQIYDDQLSILYTDSKKIGTQKNKLDLALLVDGLQSERAQGITIDVAYRYFFTKKRKFIIADTPGHIEYTKNMVTGASTSELAILLVDARKGIQSQTKRHWFITVLLGIQYIIVAINKMDLINYNQKIFQKISKEYLEFTKKHLSTEIHTTFIPISAVDGDNVTTLSTNMQWYNGPTLLEMLEDIQINDSLHFEQQELRFPVQYVIRHNLDFRGYVGTIASGSMYVGQRINIFPSNTTSAIKRIIKFNADQTHAGVREAIAITLEDDLDVSRGDIIIDSHATITPVQNALVDVVWMKKEALKKNQYFNVKIATKVIRAQVKNIEYQIDVNTLESKKTNIISLNGIGLVRLLFDEPLILDPYPHYPTTGSMIFIDLLTNETVGAGMVRTPIARHKSKNNKNYSEFELALHEFIRFHFPHWNIPDLL</sequence>
<accession>A0AAE9I6M5</accession>
<dbReference type="Pfam" id="PF00009">
    <property type="entry name" value="GTP_EFTU"/>
    <property type="match status" value="1"/>
</dbReference>
<dbReference type="SUPFAM" id="SSF50465">
    <property type="entry name" value="EF-Tu/eEF-1alpha/eIF2-gamma C-terminal domain"/>
    <property type="match status" value="1"/>
</dbReference>
<dbReference type="PROSITE" id="PS00301">
    <property type="entry name" value="G_TR_1"/>
    <property type="match status" value="1"/>
</dbReference>
<dbReference type="InterPro" id="IPR000795">
    <property type="entry name" value="T_Tr_GTP-bd_dom"/>
</dbReference>
<dbReference type="GO" id="GO:0003924">
    <property type="term" value="F:GTPase activity"/>
    <property type="evidence" value="ECO:0007669"/>
    <property type="project" value="InterPro"/>
</dbReference>
<name>A0AAE9I6M5_9ENTR</name>
<dbReference type="GO" id="GO:0005525">
    <property type="term" value="F:GTP binding"/>
    <property type="evidence" value="ECO:0007669"/>
    <property type="project" value="UniProtKB-KW"/>
</dbReference>
<dbReference type="Pfam" id="PF22594">
    <property type="entry name" value="GTP-eEF1A_C"/>
    <property type="match status" value="1"/>
</dbReference>
<dbReference type="SUPFAM" id="SSF52540">
    <property type="entry name" value="P-loop containing nucleoside triphosphate hydrolases"/>
    <property type="match status" value="1"/>
</dbReference>
<evidence type="ECO:0000256" key="2">
    <source>
        <dbReference type="ARBA" id="ARBA00022679"/>
    </source>
</evidence>
<dbReference type="InterPro" id="IPR009000">
    <property type="entry name" value="Transl_B-barrel_sf"/>
</dbReference>
<dbReference type="InterPro" id="IPR027417">
    <property type="entry name" value="P-loop_NTPase"/>
</dbReference>
<evidence type="ECO:0000256" key="3">
    <source>
        <dbReference type="ARBA" id="ARBA00022695"/>
    </source>
</evidence>
<dbReference type="CDD" id="cd03695">
    <property type="entry name" value="CysN_NodQ_II"/>
    <property type="match status" value="1"/>
</dbReference>
<reference evidence="9" key="1">
    <citation type="submission" date="2022-05" db="EMBL/GenBank/DDBJ databases">
        <title>Impact of host demography and evolutionary history on endosymbiont molecular evolution: a test in carpenter ants (Genus Camponotus) and their Blochmannia endosymbionts.</title>
        <authorList>
            <person name="Manthey J.D."/>
            <person name="Giron J.C."/>
            <person name="Hruska J.P."/>
        </authorList>
    </citation>
    <scope>NUCLEOTIDE SEQUENCE</scope>
    <source>
        <strain evidence="9">C-049</strain>
    </source>
</reference>
<evidence type="ECO:0000259" key="8">
    <source>
        <dbReference type="PROSITE" id="PS51722"/>
    </source>
</evidence>
<dbReference type="NCBIfam" id="NF003478">
    <property type="entry name" value="PRK05124.1"/>
    <property type="match status" value="1"/>
</dbReference>
<dbReference type="Gene3D" id="2.40.30.10">
    <property type="entry name" value="Translation factors"/>
    <property type="match status" value="2"/>
</dbReference>
<comment type="similarity">
    <text evidence="7">Belongs to the TRAFAC class translation factor GTPase superfamily. Classic translation factor GTPase family. CysN/NodQ subfamily.</text>
</comment>
<dbReference type="Proteomes" id="UP001056323">
    <property type="component" value="Chromosome"/>
</dbReference>
<dbReference type="NCBIfam" id="TIGR02034">
    <property type="entry name" value="CysN"/>
    <property type="match status" value="1"/>
</dbReference>
<keyword evidence="2 9" id="KW-0808">Transferase</keyword>
<proteinExistence type="inferred from homology"/>
<dbReference type="PRINTS" id="PR00315">
    <property type="entry name" value="ELONGATNFCT"/>
</dbReference>
<feature type="domain" description="Tr-type G" evidence="8">
    <location>
        <begin position="25"/>
        <end position="243"/>
    </location>
</feature>
<dbReference type="InterPro" id="IPR031157">
    <property type="entry name" value="G_TR_CS"/>
</dbReference>
<keyword evidence="6" id="KW-0342">GTP-binding</keyword>
<gene>
    <name evidence="9" type="primary">cysN</name>
    <name evidence="9" type="ORF">M9394_02425</name>
</gene>
<dbReference type="FunFam" id="3.40.50.300:FF:000119">
    <property type="entry name" value="Sulfate adenylyltransferase subunit 1"/>
    <property type="match status" value="1"/>
</dbReference>
<keyword evidence="5" id="KW-0067">ATP-binding</keyword>
<dbReference type="InterPro" id="IPR011779">
    <property type="entry name" value="SO4_adenylTrfase_lsu"/>
</dbReference>
<dbReference type="InterPro" id="IPR009001">
    <property type="entry name" value="Transl_elong_EF1A/Init_IF2_C"/>
</dbReference>
<dbReference type="GO" id="GO:0006790">
    <property type="term" value="P:sulfur compound metabolic process"/>
    <property type="evidence" value="ECO:0007669"/>
    <property type="project" value="InterPro"/>
</dbReference>
<evidence type="ECO:0000313" key="10">
    <source>
        <dbReference type="Proteomes" id="UP001056323"/>
    </source>
</evidence>
<dbReference type="InterPro" id="IPR005225">
    <property type="entry name" value="Small_GTP-bd"/>
</dbReference>
<evidence type="ECO:0000313" key="9">
    <source>
        <dbReference type="EMBL" id="URJ27403.1"/>
    </source>
</evidence>
<dbReference type="GO" id="GO:0005524">
    <property type="term" value="F:ATP binding"/>
    <property type="evidence" value="ECO:0007669"/>
    <property type="project" value="UniProtKB-KW"/>
</dbReference>
<dbReference type="CDD" id="cd04166">
    <property type="entry name" value="CysN_ATPS"/>
    <property type="match status" value="1"/>
</dbReference>
<evidence type="ECO:0000256" key="4">
    <source>
        <dbReference type="ARBA" id="ARBA00022741"/>
    </source>
</evidence>
<dbReference type="SUPFAM" id="SSF50447">
    <property type="entry name" value="Translation proteins"/>
    <property type="match status" value="1"/>
</dbReference>
<dbReference type="Gene3D" id="3.40.50.300">
    <property type="entry name" value="P-loop containing nucleotide triphosphate hydrolases"/>
    <property type="match status" value="1"/>
</dbReference>
<dbReference type="PROSITE" id="PS51722">
    <property type="entry name" value="G_TR_2"/>
    <property type="match status" value="1"/>
</dbReference>
<keyword evidence="4" id="KW-0547">Nucleotide-binding</keyword>
<dbReference type="InterPro" id="IPR050100">
    <property type="entry name" value="TRAFAC_GTPase_members"/>
</dbReference>
<dbReference type="AlphaFoldDB" id="A0AAE9I6M5"/>
<dbReference type="RefSeq" id="WP_250249885.1">
    <property type="nucleotide sequence ID" value="NZ_CP097751.1"/>
</dbReference>
<keyword evidence="3 9" id="KW-0548">Nucleotidyltransferase</keyword>
<dbReference type="InterPro" id="IPR044138">
    <property type="entry name" value="CysN_II"/>
</dbReference>
<dbReference type="EC" id="2.7.7.4" evidence="1"/>
<evidence type="ECO:0000256" key="7">
    <source>
        <dbReference type="ARBA" id="ARBA00061263"/>
    </source>
</evidence>
<organism evidence="9 10">
    <name type="scientific">Candidatus Blochmanniella camponoti</name>
    <dbReference type="NCBI Taxonomy" id="108080"/>
    <lineage>
        <taxon>Bacteria</taxon>
        <taxon>Pseudomonadati</taxon>
        <taxon>Pseudomonadota</taxon>
        <taxon>Gammaproteobacteria</taxon>
        <taxon>Enterobacterales</taxon>
        <taxon>Enterobacteriaceae</taxon>
        <taxon>ant endosymbionts</taxon>
        <taxon>Candidatus Blochmanniella</taxon>
    </lineage>
</organism>